<dbReference type="InterPro" id="IPR036094">
    <property type="entry name" value="NadA_sf"/>
</dbReference>
<keyword evidence="8" id="KW-0408">Iron</keyword>
<dbReference type="NCBIfam" id="NF006878">
    <property type="entry name" value="PRK09375.1-2"/>
    <property type="match status" value="1"/>
</dbReference>
<sequence>MTSSATRVNILDSAFAGVRDIVDGAGGYGGVEATPEWAAEVRRLADLRGATLLAHNYQLPAIQDVADHVGDSLALSRMAAEVSEDTIVFCGVHFMAETAKILSPQKTILIPDQRAGCSLADSITADQLREWKADFPDAVVVSYVNTTAEIKALTDICCTSSNAVEVVQSIDPSRDILFLPDQFLGAHVKRVTGRENLHIWAGECHVHAGINGDELAEKSRTHPDAELYVHPECGCATSALYLAGEGFVPAEKVKILSTGGMLDAARTTASKQVLVATEIGMLHQLRMAAPDVDFLAVNDRASCGYMKMITPAALLRCLVEGRDEVHVDLETANIASKSVQRMIEIGTPGGGE</sequence>
<evidence type="ECO:0000256" key="5">
    <source>
        <dbReference type="ARBA" id="ARBA00022642"/>
    </source>
</evidence>
<proteinExistence type="predicted"/>
<dbReference type="EC" id="2.5.1.72" evidence="3 10"/>
<dbReference type="InterPro" id="IPR003473">
    <property type="entry name" value="NadA"/>
</dbReference>
<keyword evidence="5" id="KW-0662">Pyridine nucleotide biosynthesis</keyword>
<evidence type="ECO:0000256" key="4">
    <source>
        <dbReference type="ARBA" id="ARBA00022485"/>
    </source>
</evidence>
<reference evidence="11" key="1">
    <citation type="submission" date="2022-12" db="EMBL/GenBank/DDBJ databases">
        <authorList>
            <person name="Krivoruchko A.V."/>
            <person name="Elkin A."/>
        </authorList>
    </citation>
    <scope>NUCLEOTIDE SEQUENCE</scope>
    <source>
        <strain evidence="11">IEGM 1391</strain>
    </source>
</reference>
<dbReference type="NCBIfam" id="NF006879">
    <property type="entry name" value="PRK09375.1-4"/>
    <property type="match status" value="1"/>
</dbReference>
<keyword evidence="6 11" id="KW-0808">Transferase</keyword>
<dbReference type="PANTHER" id="PTHR30573:SF0">
    <property type="entry name" value="QUINOLINATE SYNTHASE, CHLOROPLASTIC"/>
    <property type="match status" value="1"/>
</dbReference>
<gene>
    <name evidence="11" type="primary">nadA</name>
    <name evidence="11" type="ORF">O4220_12405</name>
</gene>
<comment type="cofactor">
    <cofactor evidence="1">
        <name>[4Fe-4S] cluster</name>
        <dbReference type="ChEBI" id="CHEBI:49883"/>
    </cofactor>
</comment>
<evidence type="ECO:0000256" key="8">
    <source>
        <dbReference type="ARBA" id="ARBA00023004"/>
    </source>
</evidence>
<dbReference type="RefSeq" id="WP_052065879.1">
    <property type="nucleotide sequence ID" value="NZ_JAPWIJ010000004.1"/>
</dbReference>
<dbReference type="GO" id="GO:0016740">
    <property type="term" value="F:transferase activity"/>
    <property type="evidence" value="ECO:0007669"/>
    <property type="project" value="UniProtKB-KW"/>
</dbReference>
<keyword evidence="12" id="KW-1185">Reference proteome</keyword>
<dbReference type="NCBIfam" id="TIGR00550">
    <property type="entry name" value="nadA"/>
    <property type="match status" value="1"/>
</dbReference>
<evidence type="ECO:0000256" key="2">
    <source>
        <dbReference type="ARBA" id="ARBA00005065"/>
    </source>
</evidence>
<dbReference type="SUPFAM" id="SSF142754">
    <property type="entry name" value="NadA-like"/>
    <property type="match status" value="1"/>
</dbReference>
<accession>A0ABT4MF50</accession>
<keyword evidence="4" id="KW-0004">4Fe-4S</keyword>
<comment type="caution">
    <text evidence="11">The sequence shown here is derived from an EMBL/GenBank/DDBJ whole genome shotgun (WGS) entry which is preliminary data.</text>
</comment>
<dbReference type="PANTHER" id="PTHR30573">
    <property type="entry name" value="QUINOLINATE SYNTHETASE A"/>
    <property type="match status" value="1"/>
</dbReference>
<dbReference type="Gene3D" id="3.40.50.10800">
    <property type="entry name" value="NadA-like"/>
    <property type="match status" value="3"/>
</dbReference>
<dbReference type="Proteomes" id="UP001081071">
    <property type="component" value="Unassembled WGS sequence"/>
</dbReference>
<organism evidence="11 12">
    <name type="scientific">Rhodococcus ruber</name>
    <dbReference type="NCBI Taxonomy" id="1830"/>
    <lineage>
        <taxon>Bacteria</taxon>
        <taxon>Bacillati</taxon>
        <taxon>Actinomycetota</taxon>
        <taxon>Actinomycetes</taxon>
        <taxon>Mycobacteriales</taxon>
        <taxon>Nocardiaceae</taxon>
        <taxon>Rhodococcus</taxon>
    </lineage>
</organism>
<keyword evidence="9" id="KW-0411">Iron-sulfur</keyword>
<dbReference type="EMBL" id="JAPWIJ010000004">
    <property type="protein sequence ID" value="MCZ4519319.1"/>
    <property type="molecule type" value="Genomic_DNA"/>
</dbReference>
<evidence type="ECO:0000256" key="7">
    <source>
        <dbReference type="ARBA" id="ARBA00022723"/>
    </source>
</evidence>
<name>A0ABT4MF50_9NOCA</name>
<evidence type="ECO:0000256" key="9">
    <source>
        <dbReference type="ARBA" id="ARBA00023014"/>
    </source>
</evidence>
<protein>
    <recommendedName>
        <fullName evidence="3 10">Quinolinate synthase</fullName>
        <ecNumber evidence="3 10">2.5.1.72</ecNumber>
    </recommendedName>
</protein>
<evidence type="ECO:0000256" key="10">
    <source>
        <dbReference type="NCBIfam" id="TIGR00550"/>
    </source>
</evidence>
<dbReference type="Pfam" id="PF02445">
    <property type="entry name" value="NadA"/>
    <property type="match status" value="1"/>
</dbReference>
<keyword evidence="7" id="KW-0479">Metal-binding</keyword>
<evidence type="ECO:0000313" key="11">
    <source>
        <dbReference type="EMBL" id="MCZ4519319.1"/>
    </source>
</evidence>
<evidence type="ECO:0000313" key="12">
    <source>
        <dbReference type="Proteomes" id="UP001081071"/>
    </source>
</evidence>
<evidence type="ECO:0000256" key="1">
    <source>
        <dbReference type="ARBA" id="ARBA00001966"/>
    </source>
</evidence>
<evidence type="ECO:0000256" key="3">
    <source>
        <dbReference type="ARBA" id="ARBA00012669"/>
    </source>
</evidence>
<evidence type="ECO:0000256" key="6">
    <source>
        <dbReference type="ARBA" id="ARBA00022679"/>
    </source>
</evidence>
<comment type="pathway">
    <text evidence="2">Cofactor biosynthesis; NAD(+) biosynthesis; quinolinate from iminoaspartate: step 1/1.</text>
</comment>